<organism evidence="9 10">
    <name type="scientific">Olpidium bornovanus</name>
    <dbReference type="NCBI Taxonomy" id="278681"/>
    <lineage>
        <taxon>Eukaryota</taxon>
        <taxon>Fungi</taxon>
        <taxon>Fungi incertae sedis</taxon>
        <taxon>Olpidiomycota</taxon>
        <taxon>Olpidiomycotina</taxon>
        <taxon>Olpidiomycetes</taxon>
        <taxon>Olpidiales</taxon>
        <taxon>Olpidiaceae</taxon>
        <taxon>Olpidium</taxon>
    </lineage>
</organism>
<dbReference type="InterPro" id="IPR016024">
    <property type="entry name" value="ARM-type_fold"/>
</dbReference>
<keyword evidence="4" id="KW-0808">Transferase</keyword>
<evidence type="ECO:0000256" key="1">
    <source>
        <dbReference type="ARBA" id="ARBA00000885"/>
    </source>
</evidence>
<dbReference type="Proteomes" id="UP000673691">
    <property type="component" value="Unassembled WGS sequence"/>
</dbReference>
<keyword evidence="10" id="KW-1185">Reference proteome</keyword>
<evidence type="ECO:0000256" key="2">
    <source>
        <dbReference type="ARBA" id="ARBA00006331"/>
    </source>
</evidence>
<dbReference type="Pfam" id="PF25579">
    <property type="entry name" value="TPR_TRIP12_N"/>
    <property type="match status" value="1"/>
</dbReference>
<feature type="compositionally biased region" description="Polar residues" evidence="7">
    <location>
        <begin position="1137"/>
        <end position="1155"/>
    </location>
</feature>
<dbReference type="GO" id="GO:0000209">
    <property type="term" value="P:protein polyubiquitination"/>
    <property type="evidence" value="ECO:0007669"/>
    <property type="project" value="TreeGrafter"/>
</dbReference>
<comment type="caution">
    <text evidence="9">The sequence shown here is derived from an EMBL/GenBank/DDBJ whole genome shotgun (WGS) entry which is preliminary data.</text>
</comment>
<evidence type="ECO:0000259" key="8">
    <source>
        <dbReference type="PROSITE" id="PS50237"/>
    </source>
</evidence>
<dbReference type="InterPro" id="IPR035983">
    <property type="entry name" value="Hect_E3_ubiquitin_ligase"/>
</dbReference>
<dbReference type="InterPro" id="IPR011989">
    <property type="entry name" value="ARM-like"/>
</dbReference>
<dbReference type="SUPFAM" id="SSF48371">
    <property type="entry name" value="ARM repeat"/>
    <property type="match status" value="1"/>
</dbReference>
<accession>A0A8H8DH78</accession>
<dbReference type="PROSITE" id="PS50237">
    <property type="entry name" value="HECT"/>
    <property type="match status" value="1"/>
</dbReference>
<dbReference type="GO" id="GO:0061630">
    <property type="term" value="F:ubiquitin protein ligase activity"/>
    <property type="evidence" value="ECO:0007669"/>
    <property type="project" value="UniProtKB-EC"/>
</dbReference>
<feature type="compositionally biased region" description="Low complexity" evidence="7">
    <location>
        <begin position="594"/>
        <end position="638"/>
    </location>
</feature>
<dbReference type="PANTHER" id="PTHR45670">
    <property type="entry name" value="E3 UBIQUITIN-PROTEIN LIGASE TRIP12"/>
    <property type="match status" value="1"/>
</dbReference>
<evidence type="ECO:0000256" key="4">
    <source>
        <dbReference type="ARBA" id="ARBA00022679"/>
    </source>
</evidence>
<dbReference type="Gene3D" id="3.30.2410.10">
    <property type="entry name" value="Hect, E3 ligase catalytic domain"/>
    <property type="match status" value="1"/>
</dbReference>
<dbReference type="GO" id="GO:0043161">
    <property type="term" value="P:proteasome-mediated ubiquitin-dependent protein catabolic process"/>
    <property type="evidence" value="ECO:0007669"/>
    <property type="project" value="TreeGrafter"/>
</dbReference>
<dbReference type="InterPro" id="IPR000569">
    <property type="entry name" value="HECT_dom"/>
</dbReference>
<dbReference type="SUPFAM" id="SSF56204">
    <property type="entry name" value="Hect, E3 ligase catalytic domain"/>
    <property type="match status" value="1"/>
</dbReference>
<dbReference type="SMART" id="SM00119">
    <property type="entry name" value="HECTc"/>
    <property type="match status" value="1"/>
</dbReference>
<evidence type="ECO:0000313" key="10">
    <source>
        <dbReference type="Proteomes" id="UP000673691"/>
    </source>
</evidence>
<dbReference type="EC" id="2.3.2.26" evidence="3"/>
<feature type="domain" description="HECT" evidence="8">
    <location>
        <begin position="1478"/>
        <end position="1800"/>
    </location>
</feature>
<evidence type="ECO:0000256" key="6">
    <source>
        <dbReference type="PROSITE-ProRule" id="PRU00104"/>
    </source>
</evidence>
<proteinExistence type="inferred from homology"/>
<keyword evidence="5 6" id="KW-0833">Ubl conjugation pathway</keyword>
<feature type="region of interest" description="Disordered" evidence="7">
    <location>
        <begin position="582"/>
        <end position="638"/>
    </location>
</feature>
<dbReference type="InterPro" id="IPR057948">
    <property type="entry name" value="TPR_TRIP12_N"/>
</dbReference>
<dbReference type="OrthoDB" id="423283at2759"/>
<comment type="catalytic activity">
    <reaction evidence="1">
        <text>S-ubiquitinyl-[E2 ubiquitin-conjugating enzyme]-L-cysteine + [acceptor protein]-L-lysine = [E2 ubiquitin-conjugating enzyme]-L-cysteine + N(6)-ubiquitinyl-[acceptor protein]-L-lysine.</text>
        <dbReference type="EC" id="2.3.2.26"/>
    </reaction>
</comment>
<evidence type="ECO:0000256" key="5">
    <source>
        <dbReference type="ARBA" id="ARBA00022786"/>
    </source>
</evidence>
<dbReference type="Pfam" id="PF00632">
    <property type="entry name" value="HECT"/>
    <property type="match status" value="1"/>
</dbReference>
<name>A0A8H8DH78_9FUNG</name>
<sequence length="1893" mass="205366">TTLTYNHLSLVATRIKFLHQAIKSSQSSATLLFNLNELSQILLCANEDILAGMFPLDSFVRELVNILRGGGGAASGSSSSEDFGMARDLGPNPEVMLMACRCLTNLVEALPSAAPAVVYGGAVPVLCAKLLEIQYIELAEGALATLEKLSLDYPTAIVREGGLAAVLQFLDFFNTSVQRTAVTTAANCARNVPMDCFPQVIDVIGNIKQVLEYSDSRVGLVGLHGRRLLLVVEQACLCLMRLAESFRNSTAKIEEMVSEDLLATVVRLLGVGTADSRNGSSSPNIFSRLLQFLSILSKSSPQRGYSLLRLGIVDIIYVALTGRRPPEDAISELQEPKDTGESEVCFGESHAIELQVVLDHIQQRPADEVADILDVVSELLPPLRSCGMFNRILQSSQVAVSSMPAAPPAARPGEHSVTPGAAGSEAKDTRKELLKESPDLVARFGKILLPVLMEIYAASTNPQIRRRVLVAILKILHFTPAEQLARTLHTVSFATFVACVLLQSITGLNSVKSAASPRPARPNMYQYDMADKGNQSEQPYVATLVAGLQMADMCMAKLPDLYHTLFRREGVVHEIAKIAKMEPPARDLPPSSPAPAGASLPPSAGGTTLPSSVEGSSSFSGRSPFSTATAGPTSSPTAASTSALVAAILRRVRDLAPDGAHLSFLEREIAAVADEAADGVAEDTIKMIAPGSLGAASSAVSSSGSSADAATSSVPAAVSYSSARPASAITARMMERLIGTPERAGSLGMNISTARSRVDTVTNEAKTWAINKAKSLCETYFPELQEDEEKPDPHPAARRLAELRRLSKNLAGKKDDPTAAGTLRCIAELLGDVRDGISSFELLKSGLIDSLLSYLVTGDDVKPPAAPEYAATRSNRLLEFLRVFCGDSIALPLSGKSKSAPGDEGKAHFGPAPLTGSPFRTLVKRLQESLSRTELFEVFSLIPTTANSNSLARRNSHVSSIAKALRLRLVAEEGTEMARGYHNLVVSVPVVATFRTVNDYLSPRLDVSPPRSQSTKTVGGKASDVVPSAASIKESGSSSSSNLPSAVENTQVIMHAAKNDPEMDHADLHDDYDYEAADLGESEMDVDDDDYGEDGSSDILPEEASMVRRDSLDSQGRTFTNVVDLDVSGDSGKRETTGQPNYKDASTSVPGQGSAAVSTMSPASLSAPLSYAAAASRRQPDWHLEFSIGDNPVGLDDLVFGAVQRYSTDKGQSIRSLWTNTYPVCFRRVPGPTPALPSGFRPPHPSDNEALVDLSFTDVVPESVEAGSAPSRILSLLRALHALNFRCEDLYKGDYDERGAASTPRILVNRLSPKEFVNAKLTAKLRRQLDEPLIVASNAFPDWCRDLPRQFPFLFPFETRIHYLQATSFGFTRSIQVRPAKPDTRTHTLNGKCSSLEIRIRTARACLRVSSVKRSASSANWCDLFRAGTALSRLWAPRQVRISRERMLDSASKILELYGTNQSILEVEYFNEVGTGLGPTLEFYATVSREMCKRQLKLWRDEGRDTVDADADAYVLAHSGLFPAPKAAHELEQRGETSVLERFRMVGQFVSKSLVDGRIIDLHFSPLFIRMILGESIAPTVRMVKTVDRALGQSLAILKGYAAKKKKIHLRKKHVGDTQVKQDMERLNNEIHNLCLDFTLPGHPGLELLVRIGADEIMRKLHCEEPILMPDDRRTLEQPNGSSVAVTVHNLEEYIDLVLDYTLGRGISSQVDAFRSGFNRVFCAKDMRIFAAEELVSLFGRGEEDWSVADLRNAINADHGVTLNSEAVCNLIEILSEFGEPERRKFLQFVTGSPKLPVGGTFLTRLSPASEAYDGSVILPERRSHVLSRFAICRLQRPDTSTDSRLQAVRTPAHSRRLSALSYDVRQLPQDAQLFEQGGHAAEAAVVDERRGR</sequence>
<gene>
    <name evidence="9" type="ORF">BJ554DRAFT_1422</name>
</gene>
<evidence type="ECO:0000313" key="9">
    <source>
        <dbReference type="EMBL" id="KAG5458360.1"/>
    </source>
</evidence>
<feature type="region of interest" description="Disordered" evidence="7">
    <location>
        <begin position="1125"/>
        <end position="1155"/>
    </location>
</feature>
<reference evidence="9 10" key="1">
    <citation type="journal article" name="Sci. Rep.">
        <title>Genome-scale phylogenetic analyses confirm Olpidium as the closest living zoosporic fungus to the non-flagellated, terrestrial fungi.</title>
        <authorList>
            <person name="Chang Y."/>
            <person name="Rochon D."/>
            <person name="Sekimoto S."/>
            <person name="Wang Y."/>
            <person name="Chovatia M."/>
            <person name="Sandor L."/>
            <person name="Salamov A."/>
            <person name="Grigoriev I.V."/>
            <person name="Stajich J.E."/>
            <person name="Spatafora J.W."/>
        </authorList>
    </citation>
    <scope>NUCLEOTIDE SEQUENCE [LARGE SCALE GENOMIC DNA]</scope>
    <source>
        <strain evidence="9">S191</strain>
    </source>
</reference>
<protein>
    <recommendedName>
        <fullName evidence="3">HECT-type E3 ubiquitin transferase</fullName>
        <ecNumber evidence="3">2.3.2.26</ecNumber>
    </recommendedName>
</protein>
<dbReference type="PANTHER" id="PTHR45670:SF1">
    <property type="entry name" value="E3 UBIQUITIN-PROTEIN LIGASE HECTD1"/>
    <property type="match status" value="1"/>
</dbReference>
<dbReference type="InterPro" id="IPR045322">
    <property type="entry name" value="HECTD1/TRIP12-like"/>
</dbReference>
<feature type="region of interest" description="Disordered" evidence="7">
    <location>
        <begin position="1002"/>
        <end position="1044"/>
    </location>
</feature>
<evidence type="ECO:0000256" key="3">
    <source>
        <dbReference type="ARBA" id="ARBA00012485"/>
    </source>
</evidence>
<feature type="region of interest" description="Disordered" evidence="7">
    <location>
        <begin position="403"/>
        <end position="429"/>
    </location>
</feature>
<comment type="similarity">
    <text evidence="2">Belongs to the UPL family. K-HECT subfamily.</text>
</comment>
<dbReference type="Gene3D" id="3.90.1750.10">
    <property type="entry name" value="Hect, E3 ligase catalytic domains"/>
    <property type="match status" value="1"/>
</dbReference>
<dbReference type="GO" id="GO:0016607">
    <property type="term" value="C:nuclear speck"/>
    <property type="evidence" value="ECO:0007669"/>
    <property type="project" value="TreeGrafter"/>
</dbReference>
<comment type="caution">
    <text evidence="6">Lacks conserved residue(s) required for the propagation of feature annotation.</text>
</comment>
<feature type="compositionally biased region" description="Low complexity" evidence="7">
    <location>
        <begin position="1028"/>
        <end position="1044"/>
    </location>
</feature>
<feature type="non-terminal residue" evidence="9">
    <location>
        <position position="1"/>
    </location>
</feature>
<dbReference type="Gene3D" id="1.25.10.10">
    <property type="entry name" value="Leucine-rich Repeat Variant"/>
    <property type="match status" value="1"/>
</dbReference>
<dbReference type="EMBL" id="JAEFCI010008594">
    <property type="protein sequence ID" value="KAG5458360.1"/>
    <property type="molecule type" value="Genomic_DNA"/>
</dbReference>
<evidence type="ECO:0000256" key="7">
    <source>
        <dbReference type="SAM" id="MobiDB-lite"/>
    </source>
</evidence>